<dbReference type="GO" id="GO:0016020">
    <property type="term" value="C:membrane"/>
    <property type="evidence" value="ECO:0007669"/>
    <property type="project" value="UniProtKB-SubCell"/>
</dbReference>
<dbReference type="OrthoDB" id="1055148at2759"/>
<dbReference type="Proteomes" id="UP000695562">
    <property type="component" value="Unassembled WGS sequence"/>
</dbReference>
<evidence type="ECO:0000256" key="9">
    <source>
        <dbReference type="ARBA" id="ARBA00023004"/>
    </source>
</evidence>
<keyword evidence="6 12" id="KW-0479">Metal-binding</keyword>
<dbReference type="EMBL" id="AJWJ01000034">
    <property type="protein sequence ID" value="KAF2077249.1"/>
    <property type="molecule type" value="Genomic_DNA"/>
</dbReference>
<evidence type="ECO:0000256" key="1">
    <source>
        <dbReference type="ARBA" id="ARBA00001971"/>
    </source>
</evidence>
<accession>A0A8J4VAK5</accession>
<sequence length="484" mass="55842">MSIILLILFIFISYVFLNYIKKFKNYGPKSLKGPIPLPIFGNLLSLLPLPHIPLTKYHETYGPVYRIWMGDKYTVSVNDIDIAKKIFIKNADCFMEHPETPTFKFYSCNYSNLVMGRGQNWKQRRDLVARSITKTKIKHIYTNLDQQLDGLLNCMDYHVKSGLPFTPRGNFSRFTMNNMLKLVMNDEIPYDHQGKSQGPMKDLIHQCEVLFTNLGSGNIGDFIDLLKPFLSIYYKLTNSCLPKILDIVGKVLQKHVDTFKEEYKSNPRDLFDVMLVEYDFDPLKYITIILIACDLLFAGSDTVAGSLEWANIFLCNYPEYQEKVYSELLCVVGKDRKVALSDRISTPFLNAFIKESSRFKTIGPFNIPRNCSQDIEIDDYFIPKDSQVILNFSGIAANTKYWDNPQVFDPTRHLEKNQEFSLFGYGQRQCVGSNFGQDELYLSLSNMILKYKFSSHDGNLINESEAFGLTLHPATIFKLKLEHR</sequence>
<comment type="cofactor">
    <cofactor evidence="1 12">
        <name>heme</name>
        <dbReference type="ChEBI" id="CHEBI:30413"/>
    </cofactor>
</comment>
<evidence type="ECO:0000256" key="12">
    <source>
        <dbReference type="PIRSR" id="PIRSR602401-1"/>
    </source>
</evidence>
<dbReference type="GO" id="GO:0020037">
    <property type="term" value="F:heme binding"/>
    <property type="evidence" value="ECO:0007669"/>
    <property type="project" value="InterPro"/>
</dbReference>
<dbReference type="Gene3D" id="1.10.630.10">
    <property type="entry name" value="Cytochrome P450"/>
    <property type="match status" value="1"/>
</dbReference>
<keyword evidence="7" id="KW-1133">Transmembrane helix</keyword>
<dbReference type="InterPro" id="IPR017972">
    <property type="entry name" value="Cyt_P450_CS"/>
</dbReference>
<dbReference type="InterPro" id="IPR036396">
    <property type="entry name" value="Cyt_P450_sf"/>
</dbReference>
<evidence type="ECO:0000256" key="3">
    <source>
        <dbReference type="ARBA" id="ARBA00010617"/>
    </source>
</evidence>
<evidence type="ECO:0000256" key="10">
    <source>
        <dbReference type="ARBA" id="ARBA00023033"/>
    </source>
</evidence>
<organism evidence="14 15">
    <name type="scientific">Polysphondylium violaceum</name>
    <dbReference type="NCBI Taxonomy" id="133409"/>
    <lineage>
        <taxon>Eukaryota</taxon>
        <taxon>Amoebozoa</taxon>
        <taxon>Evosea</taxon>
        <taxon>Eumycetozoa</taxon>
        <taxon>Dictyostelia</taxon>
        <taxon>Dictyosteliales</taxon>
        <taxon>Dictyosteliaceae</taxon>
        <taxon>Polysphondylium</taxon>
    </lineage>
</organism>
<evidence type="ECO:0000256" key="5">
    <source>
        <dbReference type="ARBA" id="ARBA00022692"/>
    </source>
</evidence>
<comment type="subcellular location">
    <subcellularLocation>
        <location evidence="2">Membrane</location>
        <topology evidence="2">Single-pass membrane protein</topology>
    </subcellularLocation>
</comment>
<dbReference type="AlphaFoldDB" id="A0A8J4VAK5"/>
<protein>
    <recommendedName>
        <fullName evidence="16">Cytochrome P450 family protein</fullName>
    </recommendedName>
</protein>
<evidence type="ECO:0000256" key="7">
    <source>
        <dbReference type="ARBA" id="ARBA00022989"/>
    </source>
</evidence>
<name>A0A8J4VAK5_9MYCE</name>
<dbReference type="PROSITE" id="PS00086">
    <property type="entry name" value="CYTOCHROME_P450"/>
    <property type="match status" value="1"/>
</dbReference>
<keyword evidence="4 12" id="KW-0349">Heme</keyword>
<evidence type="ECO:0000256" key="8">
    <source>
        <dbReference type="ARBA" id="ARBA00023002"/>
    </source>
</evidence>
<dbReference type="GO" id="GO:0016705">
    <property type="term" value="F:oxidoreductase activity, acting on paired donors, with incorporation or reduction of molecular oxygen"/>
    <property type="evidence" value="ECO:0007669"/>
    <property type="project" value="InterPro"/>
</dbReference>
<evidence type="ECO:0000313" key="15">
    <source>
        <dbReference type="Proteomes" id="UP000695562"/>
    </source>
</evidence>
<comment type="similarity">
    <text evidence="3 13">Belongs to the cytochrome P450 family.</text>
</comment>
<comment type="caution">
    <text evidence="14">The sequence shown here is derived from an EMBL/GenBank/DDBJ whole genome shotgun (WGS) entry which is preliminary data.</text>
</comment>
<evidence type="ECO:0000256" key="13">
    <source>
        <dbReference type="RuleBase" id="RU000461"/>
    </source>
</evidence>
<keyword evidence="11" id="KW-0472">Membrane</keyword>
<keyword evidence="15" id="KW-1185">Reference proteome</keyword>
<dbReference type="GO" id="GO:0005506">
    <property type="term" value="F:iron ion binding"/>
    <property type="evidence" value="ECO:0007669"/>
    <property type="project" value="InterPro"/>
</dbReference>
<reference evidence="14" key="1">
    <citation type="submission" date="2020-01" db="EMBL/GenBank/DDBJ databases">
        <title>Development of genomics and gene disruption for Polysphondylium violaceum indicates a role for the polyketide synthase stlB in stalk morphogenesis.</title>
        <authorList>
            <person name="Narita B."/>
            <person name="Kawabe Y."/>
            <person name="Kin K."/>
            <person name="Saito T."/>
            <person name="Gibbs R."/>
            <person name="Kuspa A."/>
            <person name="Muzny D."/>
            <person name="Queller D."/>
            <person name="Richards S."/>
            <person name="Strassman J."/>
            <person name="Sucgang R."/>
            <person name="Worley K."/>
            <person name="Schaap P."/>
        </authorList>
    </citation>
    <scope>NUCLEOTIDE SEQUENCE</scope>
    <source>
        <strain evidence="14">QSvi11</strain>
    </source>
</reference>
<evidence type="ECO:0008006" key="16">
    <source>
        <dbReference type="Google" id="ProtNLM"/>
    </source>
</evidence>
<dbReference type="PRINTS" id="PR00463">
    <property type="entry name" value="EP450I"/>
</dbReference>
<dbReference type="CDD" id="cd20617">
    <property type="entry name" value="CYP1_2-like"/>
    <property type="match status" value="1"/>
</dbReference>
<keyword evidence="9 12" id="KW-0408">Iron</keyword>
<evidence type="ECO:0000256" key="2">
    <source>
        <dbReference type="ARBA" id="ARBA00004167"/>
    </source>
</evidence>
<keyword evidence="8 13" id="KW-0560">Oxidoreductase</keyword>
<keyword evidence="10 13" id="KW-0503">Monooxygenase</keyword>
<evidence type="ECO:0000256" key="11">
    <source>
        <dbReference type="ARBA" id="ARBA00023136"/>
    </source>
</evidence>
<keyword evidence="5" id="KW-0812">Transmembrane</keyword>
<feature type="binding site" description="axial binding residue" evidence="12">
    <location>
        <position position="430"/>
    </location>
    <ligand>
        <name>heme</name>
        <dbReference type="ChEBI" id="CHEBI:30413"/>
    </ligand>
    <ligandPart>
        <name>Fe</name>
        <dbReference type="ChEBI" id="CHEBI:18248"/>
    </ligandPart>
</feature>
<evidence type="ECO:0000313" key="14">
    <source>
        <dbReference type="EMBL" id="KAF2077249.1"/>
    </source>
</evidence>
<evidence type="ECO:0000256" key="4">
    <source>
        <dbReference type="ARBA" id="ARBA00022617"/>
    </source>
</evidence>
<proteinExistence type="inferred from homology"/>
<gene>
    <name evidence="14" type="ORF">CYY_001438</name>
</gene>
<dbReference type="PRINTS" id="PR00385">
    <property type="entry name" value="P450"/>
</dbReference>
<dbReference type="InterPro" id="IPR002401">
    <property type="entry name" value="Cyt_P450_E_grp-I"/>
</dbReference>
<dbReference type="Pfam" id="PF00067">
    <property type="entry name" value="p450"/>
    <property type="match status" value="1"/>
</dbReference>
<dbReference type="PANTHER" id="PTHR24303">
    <property type="entry name" value="HEME-BINDING MONOOXYGENASE FAMILY"/>
    <property type="match status" value="1"/>
</dbReference>
<dbReference type="InterPro" id="IPR001128">
    <property type="entry name" value="Cyt_P450"/>
</dbReference>
<dbReference type="PANTHER" id="PTHR24303:SF31">
    <property type="entry name" value="CYTOCHROME P450 307A1-RELATED"/>
    <property type="match status" value="1"/>
</dbReference>
<dbReference type="SUPFAM" id="SSF48264">
    <property type="entry name" value="Cytochrome P450"/>
    <property type="match status" value="1"/>
</dbReference>
<evidence type="ECO:0000256" key="6">
    <source>
        <dbReference type="ARBA" id="ARBA00022723"/>
    </source>
</evidence>
<dbReference type="GO" id="GO:0004497">
    <property type="term" value="F:monooxygenase activity"/>
    <property type="evidence" value="ECO:0007669"/>
    <property type="project" value="UniProtKB-KW"/>
</dbReference>
<dbReference type="FunFam" id="1.10.630.10:FF:000068">
    <property type="entry name" value="Probable cytochrome P450 508A2"/>
    <property type="match status" value="1"/>
</dbReference>